<comment type="caution">
    <text evidence="10">The sequence shown here is derived from an EMBL/GenBank/DDBJ whole genome shotgun (WGS) entry which is preliminary data.</text>
</comment>
<evidence type="ECO:0000313" key="11">
    <source>
        <dbReference type="Proteomes" id="UP001152755"/>
    </source>
</evidence>
<dbReference type="SUPFAM" id="SSF47336">
    <property type="entry name" value="ACP-like"/>
    <property type="match status" value="2"/>
</dbReference>
<dbReference type="CDD" id="cd19535">
    <property type="entry name" value="Cyc_NRPS"/>
    <property type="match status" value="1"/>
</dbReference>
<evidence type="ECO:0000256" key="5">
    <source>
        <dbReference type="ARBA" id="ARBA00022450"/>
    </source>
</evidence>
<feature type="domain" description="Carrier" evidence="9">
    <location>
        <begin position="1060"/>
        <end position="1136"/>
    </location>
</feature>
<dbReference type="Pfam" id="PF00550">
    <property type="entry name" value="PP-binding"/>
    <property type="match status" value="2"/>
</dbReference>
<dbReference type="InterPro" id="IPR006162">
    <property type="entry name" value="Ppantetheine_attach_site"/>
</dbReference>
<dbReference type="GO" id="GO:0008610">
    <property type="term" value="P:lipid biosynthetic process"/>
    <property type="evidence" value="ECO:0007669"/>
    <property type="project" value="UniProtKB-ARBA"/>
</dbReference>
<dbReference type="Gene3D" id="3.30.300.30">
    <property type="match status" value="1"/>
</dbReference>
<evidence type="ECO:0000259" key="9">
    <source>
        <dbReference type="PROSITE" id="PS50075"/>
    </source>
</evidence>
<dbReference type="InterPro" id="IPR023213">
    <property type="entry name" value="CAT-like_dom_sf"/>
</dbReference>
<dbReference type="GO" id="GO:0044550">
    <property type="term" value="P:secondary metabolite biosynthetic process"/>
    <property type="evidence" value="ECO:0007669"/>
    <property type="project" value="TreeGrafter"/>
</dbReference>
<evidence type="ECO:0000313" key="10">
    <source>
        <dbReference type="EMBL" id="MDG3014625.1"/>
    </source>
</evidence>
<dbReference type="Pfam" id="PF00668">
    <property type="entry name" value="Condensation"/>
    <property type="match status" value="1"/>
</dbReference>
<dbReference type="FunFam" id="3.30.559.10:FF:000023">
    <property type="entry name" value="Non-ribosomal peptide synthetase"/>
    <property type="match status" value="1"/>
</dbReference>
<dbReference type="InterPro" id="IPR010071">
    <property type="entry name" value="AA_adenyl_dom"/>
</dbReference>
<proteinExistence type="inferred from homology"/>
<dbReference type="InterPro" id="IPR057737">
    <property type="entry name" value="Condensation_MtbB-like"/>
</dbReference>
<comment type="similarity">
    <text evidence="3">Belongs to the ATP-dependent AMP-binding enzyme family. MbtB subfamily.</text>
</comment>
<dbReference type="SUPFAM" id="SSF52777">
    <property type="entry name" value="CoA-dependent acyltransferases"/>
    <property type="match status" value="2"/>
</dbReference>
<dbReference type="InterPro" id="IPR045851">
    <property type="entry name" value="AMP-bd_C_sf"/>
</dbReference>
<dbReference type="InterPro" id="IPR009081">
    <property type="entry name" value="PP-bd_ACP"/>
</dbReference>
<dbReference type="Gene3D" id="3.40.50.12780">
    <property type="entry name" value="N-terminal domain of ligase-like"/>
    <property type="match status" value="1"/>
</dbReference>
<sequence length="1171" mass="125473">MSDSHRVTRDEIRTEIAGQLGISTGEVGDDTDLIALGLDSIRMMKLAGGWRKQGFDINFAVLAADPTLESWFGALGGDGPDPAAVTQLPSTHRQLPAVDGAFALAPMQHAYWVGRSQEQELGGVAAHLYVEFDGDAVDPDGLRAAVERLTARHPMLRAQFLPDGTQRILPAAPEGVFTLCDLRGADDADAELERLREAKTHQRLDADRGQVLDVTLTLLPHGRSRMHLDVDMLAADAMSYRVLTADLARLVRGDDTGPDPDYTYAQYLADNGRGEDDHDPDRDRDRAWWAGRLPQLPDAPALPLVPETERREPHRTVRYHHALDPAAKARLLHSAHAQGVTPAMALASVFAETIGHWSAQPRFLLNLPLFGREPLHPDIDRLVGDFTSSVLLDVDVTAEATVLDRARVLQRTMYEAGTHSSYGGLEVLRDLGRHHGRPVIAPIVYTSALGLGELFSPEVTDTFGEPVWFISQGPQVLLDAQVTEVGGGLLLNWDVRASAFPPGLIDAMFAEYTATVDALGTDPHAWSGPAVRPLPEPQHAVRRHVNDTDWAPGRPVLRLHERFFARAGADPDRPAVVGTDGDLSYGELADRALAVAGALRAAGLQPGDAVAVQLPKGADQIVAVLGVLAAGGVYVPIGSDQPEARRERILTTASARIMLTDNLSGVLPVGVRALTIGPAGRHPAPLALPVAGDPEQIAYVLFTSGTTGVPKGVEVPHRAAVGTIDDLVDRFGIGHGDRTLAISALEFDLSVFDLFAPLTVGGAVVVVAEDERRDPARWATLAREHAVTVLNCVPSVLDLLLQAGPGAAAGLRTVLLGGDWVGVDLPVRLRAQAPDCRFAGLGGTTETAIHSTVCEVGDPPADWTSVPYGKPLRGVRCRVVDAAGRDCPDWVPGELWIGGQGVARGYRGDAERTADRFVRHDDENWYRTGDLALYRTDGMLEFLGRADSQVKIRGYRVELGEVEAALRGLADVHRAVAAVTAVGSLVAAVSLQPDVPADPDRAAAASTELAAALVEALPPYMIPERIEVLDEFPLSTNGKLDRRAVLRLLDDGATERPHVAPRGPLEEALADILGEVIGVVRIGVTEDIFTIGADSVLATAAVTRIRHWLDVPAATVSDVFATRTVAALAARLAERDAPGRLDEVARLYLEVARMDEAELDAALLAEAEQPR</sequence>
<evidence type="ECO:0000256" key="2">
    <source>
        <dbReference type="ARBA" id="ARBA00005102"/>
    </source>
</evidence>
<name>A0A9X4LYD0_9ACTN</name>
<evidence type="ECO:0000256" key="3">
    <source>
        <dbReference type="ARBA" id="ARBA00007380"/>
    </source>
</evidence>
<dbReference type="Gene3D" id="3.30.559.10">
    <property type="entry name" value="Chloramphenicol acetyltransferase-like domain"/>
    <property type="match status" value="1"/>
</dbReference>
<dbReference type="Pfam" id="PF00501">
    <property type="entry name" value="AMP-binding"/>
    <property type="match status" value="1"/>
</dbReference>
<evidence type="ECO:0000256" key="7">
    <source>
        <dbReference type="ARBA" id="ARBA00022598"/>
    </source>
</evidence>
<reference evidence="10" key="1">
    <citation type="submission" date="2022-08" db="EMBL/GenBank/DDBJ databases">
        <title>Genome analysis of Corynebacteriales strain.</title>
        <authorList>
            <person name="Lee S.D."/>
        </authorList>
    </citation>
    <scope>NUCLEOTIDE SEQUENCE</scope>
    <source>
        <strain evidence="10">D3-21</strain>
    </source>
</reference>
<dbReference type="AlphaFoldDB" id="A0A9X4LYD0"/>
<dbReference type="FunFam" id="3.40.50.12780:FF:000012">
    <property type="entry name" value="Non-ribosomal peptide synthetase"/>
    <property type="match status" value="1"/>
</dbReference>
<dbReference type="Gene3D" id="3.30.559.30">
    <property type="entry name" value="Nonribosomal peptide synthetase, condensation domain"/>
    <property type="match status" value="1"/>
</dbReference>
<dbReference type="PROSITE" id="PS50075">
    <property type="entry name" value="CARRIER"/>
    <property type="match status" value="2"/>
</dbReference>
<evidence type="ECO:0000256" key="6">
    <source>
        <dbReference type="ARBA" id="ARBA00022553"/>
    </source>
</evidence>
<keyword evidence="11" id="KW-1185">Reference proteome</keyword>
<dbReference type="EMBL" id="JANRHA010000004">
    <property type="protein sequence ID" value="MDG3014625.1"/>
    <property type="molecule type" value="Genomic_DNA"/>
</dbReference>
<feature type="domain" description="Carrier" evidence="9">
    <location>
        <begin position="3"/>
        <end position="79"/>
    </location>
</feature>
<dbReference type="PANTHER" id="PTHR45527">
    <property type="entry name" value="NONRIBOSOMAL PEPTIDE SYNTHETASE"/>
    <property type="match status" value="1"/>
</dbReference>
<evidence type="ECO:0000256" key="1">
    <source>
        <dbReference type="ARBA" id="ARBA00001957"/>
    </source>
</evidence>
<protein>
    <recommendedName>
        <fullName evidence="4">Phenyloxazoline synthase MbtB</fullName>
    </recommendedName>
    <alternativeName>
        <fullName evidence="8">Mycobactin synthetase protein B</fullName>
    </alternativeName>
</protein>
<dbReference type="GO" id="GO:0016874">
    <property type="term" value="F:ligase activity"/>
    <property type="evidence" value="ECO:0007669"/>
    <property type="project" value="UniProtKB-KW"/>
</dbReference>
<keyword evidence="6" id="KW-0597">Phosphoprotein</keyword>
<organism evidence="10 11">
    <name type="scientific">Speluncibacter jeojiensis</name>
    <dbReference type="NCBI Taxonomy" id="2710754"/>
    <lineage>
        <taxon>Bacteria</taxon>
        <taxon>Bacillati</taxon>
        <taxon>Actinomycetota</taxon>
        <taxon>Actinomycetes</taxon>
        <taxon>Mycobacteriales</taxon>
        <taxon>Speluncibacteraceae</taxon>
        <taxon>Speluncibacter</taxon>
    </lineage>
</organism>
<dbReference type="InterPro" id="IPR020845">
    <property type="entry name" value="AMP-binding_CS"/>
</dbReference>
<dbReference type="PROSITE" id="PS00455">
    <property type="entry name" value="AMP_BINDING"/>
    <property type="match status" value="1"/>
</dbReference>
<dbReference type="InterPro" id="IPR001242">
    <property type="entry name" value="Condensation_dom"/>
</dbReference>
<keyword evidence="5" id="KW-0596">Phosphopantetheine</keyword>
<dbReference type="GO" id="GO:0043041">
    <property type="term" value="P:amino acid activation for nonribosomal peptide biosynthetic process"/>
    <property type="evidence" value="ECO:0007669"/>
    <property type="project" value="TreeGrafter"/>
</dbReference>
<dbReference type="InterPro" id="IPR036736">
    <property type="entry name" value="ACP-like_sf"/>
</dbReference>
<dbReference type="InterPro" id="IPR042099">
    <property type="entry name" value="ANL_N_sf"/>
</dbReference>
<dbReference type="GO" id="GO:0031177">
    <property type="term" value="F:phosphopantetheine binding"/>
    <property type="evidence" value="ECO:0007669"/>
    <property type="project" value="TreeGrafter"/>
</dbReference>
<dbReference type="FunFam" id="3.30.559.30:FF:000006">
    <property type="entry name" value="Yersiniabactin polyketide/non-ribosomal peptide synthetase"/>
    <property type="match status" value="1"/>
</dbReference>
<comment type="cofactor">
    <cofactor evidence="1">
        <name>pantetheine 4'-phosphate</name>
        <dbReference type="ChEBI" id="CHEBI:47942"/>
    </cofactor>
</comment>
<dbReference type="Gene3D" id="1.10.1200.10">
    <property type="entry name" value="ACP-like"/>
    <property type="match status" value="2"/>
</dbReference>
<dbReference type="NCBIfam" id="TIGR01733">
    <property type="entry name" value="AA-adenyl-dom"/>
    <property type="match status" value="1"/>
</dbReference>
<dbReference type="PROSITE" id="PS00012">
    <property type="entry name" value="PHOSPHOPANTETHEINE"/>
    <property type="match status" value="1"/>
</dbReference>
<dbReference type="InterPro" id="IPR000873">
    <property type="entry name" value="AMP-dep_synth/lig_dom"/>
</dbReference>
<dbReference type="GO" id="GO:0005737">
    <property type="term" value="C:cytoplasm"/>
    <property type="evidence" value="ECO:0007669"/>
    <property type="project" value="TreeGrafter"/>
</dbReference>
<dbReference type="RefSeq" id="WP_332519661.1">
    <property type="nucleotide sequence ID" value="NZ_JANRHA010000004.1"/>
</dbReference>
<evidence type="ECO:0000256" key="8">
    <source>
        <dbReference type="ARBA" id="ARBA00033440"/>
    </source>
</evidence>
<keyword evidence="7" id="KW-0436">Ligase</keyword>
<dbReference type="SUPFAM" id="SSF56801">
    <property type="entry name" value="Acetyl-CoA synthetase-like"/>
    <property type="match status" value="1"/>
</dbReference>
<dbReference type="Proteomes" id="UP001152755">
    <property type="component" value="Unassembled WGS sequence"/>
</dbReference>
<comment type="pathway">
    <text evidence="2">Siderophore biosynthesis; mycobactin biosynthesis.</text>
</comment>
<evidence type="ECO:0000256" key="4">
    <source>
        <dbReference type="ARBA" id="ARBA00016743"/>
    </source>
</evidence>
<dbReference type="PANTHER" id="PTHR45527:SF10">
    <property type="entry name" value="PYOCHELIN SYNTHASE PCHF"/>
    <property type="match status" value="1"/>
</dbReference>
<gene>
    <name evidence="10" type="ORF">NVS88_08650</name>
</gene>
<accession>A0A9X4LYD0</accession>